<keyword evidence="1" id="KW-0808">Transferase</keyword>
<dbReference type="InterPro" id="IPR013653">
    <property type="entry name" value="GCN5-like_dom"/>
</dbReference>
<keyword evidence="2" id="KW-0012">Acyltransferase</keyword>
<sequence length="245" mass="26152">MLDHPLDNPASSALAGPHAALAERNGRAGRYRPDVSPFAALPLGPDETDWAHLAALVGEGAEVLLTGPARRIPPPDWEQVMDLSGVQMDGSGLDVRPDPDAAVLGEADVPEMLDLVARTRPGPFRSGTRLMGTYLGIRRGGVLVAMAGERMHPPGWSEISAVCTDPAYRGQSLATRLIRAVGAVIREHGDVPFLHAAEHNTGAIRLYEHLGFEVRRKATFTVLRTPSATTPAPPERLESHVPVVG</sequence>
<keyword evidence="6" id="KW-1185">Reference proteome</keyword>
<dbReference type="EMBL" id="JBHUCP010000051">
    <property type="protein sequence ID" value="MFD1535202.1"/>
    <property type="molecule type" value="Genomic_DNA"/>
</dbReference>
<dbReference type="InterPro" id="IPR000182">
    <property type="entry name" value="GNAT_dom"/>
</dbReference>
<dbReference type="PANTHER" id="PTHR43420:SF3">
    <property type="entry name" value="N-ACETYLTRANSFERASE DOMAIN-CONTAINING PROTEIN"/>
    <property type="match status" value="1"/>
</dbReference>
<evidence type="ECO:0000313" key="6">
    <source>
        <dbReference type="Proteomes" id="UP001597145"/>
    </source>
</evidence>
<dbReference type="PANTHER" id="PTHR43420">
    <property type="entry name" value="ACETYLTRANSFERASE"/>
    <property type="match status" value="1"/>
</dbReference>
<evidence type="ECO:0000256" key="2">
    <source>
        <dbReference type="ARBA" id="ARBA00023315"/>
    </source>
</evidence>
<protein>
    <submittedName>
        <fullName evidence="5">GNAT family N-acetyltransferase</fullName>
    </submittedName>
</protein>
<dbReference type="CDD" id="cd04301">
    <property type="entry name" value="NAT_SF"/>
    <property type="match status" value="1"/>
</dbReference>
<feature type="region of interest" description="Disordered" evidence="3">
    <location>
        <begin position="225"/>
        <end position="245"/>
    </location>
</feature>
<organism evidence="5 6">
    <name type="scientific">Pseudonocardia aurantiaca</name>
    <dbReference type="NCBI Taxonomy" id="75290"/>
    <lineage>
        <taxon>Bacteria</taxon>
        <taxon>Bacillati</taxon>
        <taxon>Actinomycetota</taxon>
        <taxon>Actinomycetes</taxon>
        <taxon>Pseudonocardiales</taxon>
        <taxon>Pseudonocardiaceae</taxon>
        <taxon>Pseudonocardia</taxon>
    </lineage>
</organism>
<gene>
    <name evidence="5" type="ORF">ACFSCY_37925</name>
</gene>
<dbReference type="Pfam" id="PF08445">
    <property type="entry name" value="FR47"/>
    <property type="match status" value="1"/>
</dbReference>
<evidence type="ECO:0000259" key="4">
    <source>
        <dbReference type="PROSITE" id="PS51186"/>
    </source>
</evidence>
<comment type="caution">
    <text evidence="5">The sequence shown here is derived from an EMBL/GenBank/DDBJ whole genome shotgun (WGS) entry which is preliminary data.</text>
</comment>
<dbReference type="InterPro" id="IPR050680">
    <property type="entry name" value="YpeA/RimI_acetyltransf"/>
</dbReference>
<feature type="domain" description="N-acetyltransferase" evidence="4">
    <location>
        <begin position="93"/>
        <end position="229"/>
    </location>
</feature>
<name>A0ABW4FXD4_9PSEU</name>
<evidence type="ECO:0000313" key="5">
    <source>
        <dbReference type="EMBL" id="MFD1535202.1"/>
    </source>
</evidence>
<dbReference type="PROSITE" id="PS51186">
    <property type="entry name" value="GNAT"/>
    <property type="match status" value="1"/>
</dbReference>
<accession>A0ABW4FXD4</accession>
<proteinExistence type="predicted"/>
<dbReference type="SUPFAM" id="SSF55729">
    <property type="entry name" value="Acyl-CoA N-acyltransferases (Nat)"/>
    <property type="match status" value="1"/>
</dbReference>
<evidence type="ECO:0000256" key="1">
    <source>
        <dbReference type="ARBA" id="ARBA00022679"/>
    </source>
</evidence>
<evidence type="ECO:0000256" key="3">
    <source>
        <dbReference type="SAM" id="MobiDB-lite"/>
    </source>
</evidence>
<reference evidence="6" key="1">
    <citation type="journal article" date="2019" name="Int. J. Syst. Evol. Microbiol.">
        <title>The Global Catalogue of Microorganisms (GCM) 10K type strain sequencing project: providing services to taxonomists for standard genome sequencing and annotation.</title>
        <authorList>
            <consortium name="The Broad Institute Genomics Platform"/>
            <consortium name="The Broad Institute Genome Sequencing Center for Infectious Disease"/>
            <person name="Wu L."/>
            <person name="Ma J."/>
        </authorList>
    </citation>
    <scope>NUCLEOTIDE SEQUENCE [LARGE SCALE GENOMIC DNA]</scope>
    <source>
        <strain evidence="6">JCM 12165</strain>
    </source>
</reference>
<dbReference type="InterPro" id="IPR016181">
    <property type="entry name" value="Acyl_CoA_acyltransferase"/>
</dbReference>
<dbReference type="Proteomes" id="UP001597145">
    <property type="component" value="Unassembled WGS sequence"/>
</dbReference>
<dbReference type="Gene3D" id="3.40.630.30">
    <property type="match status" value="1"/>
</dbReference>
<dbReference type="RefSeq" id="WP_343987334.1">
    <property type="nucleotide sequence ID" value="NZ_BAAAJG010000028.1"/>
</dbReference>